<dbReference type="EMBL" id="JAWXYG010000006">
    <property type="protein sequence ID" value="KAK4270178.1"/>
    <property type="molecule type" value="Genomic_DNA"/>
</dbReference>
<reference evidence="1" key="1">
    <citation type="submission" date="2023-10" db="EMBL/GenBank/DDBJ databases">
        <title>Chromosome-level genome of the transformable northern wattle, Acacia crassicarpa.</title>
        <authorList>
            <person name="Massaro I."/>
            <person name="Sinha N.R."/>
            <person name="Poethig S."/>
            <person name="Leichty A.R."/>
        </authorList>
    </citation>
    <scope>NUCLEOTIDE SEQUENCE</scope>
    <source>
        <strain evidence="1">Acra3RX</strain>
        <tissue evidence="1">Leaf</tissue>
    </source>
</reference>
<keyword evidence="2" id="KW-1185">Reference proteome</keyword>
<gene>
    <name evidence="1" type="ORF">QN277_023252</name>
</gene>
<organism evidence="1 2">
    <name type="scientific">Acacia crassicarpa</name>
    <name type="common">northern wattle</name>
    <dbReference type="NCBI Taxonomy" id="499986"/>
    <lineage>
        <taxon>Eukaryota</taxon>
        <taxon>Viridiplantae</taxon>
        <taxon>Streptophyta</taxon>
        <taxon>Embryophyta</taxon>
        <taxon>Tracheophyta</taxon>
        <taxon>Spermatophyta</taxon>
        <taxon>Magnoliopsida</taxon>
        <taxon>eudicotyledons</taxon>
        <taxon>Gunneridae</taxon>
        <taxon>Pentapetalae</taxon>
        <taxon>rosids</taxon>
        <taxon>fabids</taxon>
        <taxon>Fabales</taxon>
        <taxon>Fabaceae</taxon>
        <taxon>Caesalpinioideae</taxon>
        <taxon>mimosoid clade</taxon>
        <taxon>Acacieae</taxon>
        <taxon>Acacia</taxon>
    </lineage>
</organism>
<name>A0AAE1JKV8_9FABA</name>
<evidence type="ECO:0000313" key="1">
    <source>
        <dbReference type="EMBL" id="KAK4270178.1"/>
    </source>
</evidence>
<protein>
    <submittedName>
        <fullName evidence="1">Uncharacterized protein</fullName>
    </submittedName>
</protein>
<comment type="caution">
    <text evidence="1">The sequence shown here is derived from an EMBL/GenBank/DDBJ whole genome shotgun (WGS) entry which is preliminary data.</text>
</comment>
<dbReference type="AlphaFoldDB" id="A0AAE1JKV8"/>
<dbReference type="Proteomes" id="UP001293593">
    <property type="component" value="Unassembled WGS sequence"/>
</dbReference>
<sequence length="100" mass="10698">MNFSSPFSPPGNPLYVDPIISFSNASSGTLVDWADPSKFSCSDPLSASVCSCATCFFSSFSIPISPLHSPLPPKISVKSNLARVCIVEGFGFLWNVNCFL</sequence>
<proteinExistence type="predicted"/>
<accession>A0AAE1JKV8</accession>
<evidence type="ECO:0000313" key="2">
    <source>
        <dbReference type="Proteomes" id="UP001293593"/>
    </source>
</evidence>